<organism evidence="1 2">
    <name type="scientific">Paracoccus fontiphilus</name>
    <dbReference type="NCBI Taxonomy" id="1815556"/>
    <lineage>
        <taxon>Bacteria</taxon>
        <taxon>Pseudomonadati</taxon>
        <taxon>Pseudomonadota</taxon>
        <taxon>Alphaproteobacteria</taxon>
        <taxon>Rhodobacterales</taxon>
        <taxon>Paracoccaceae</taxon>
        <taxon>Paracoccus</taxon>
    </lineage>
</organism>
<sequence length="190" mass="21113">MTHWRRIRDIVAGGLINAFLVSMPHSAFSYPIDCAILLCMAGSFPASAECAAAKAEVIRRITPWPVEPPLQLWRCPMGSSPSLPIEGGEILSPEITAYRDAIEVWHLAKHVTNGSGGRDIYLTTLRGTYDEAGHFVRQSVGENDWPAWLQSTVQARTGSTLLNSYGTSFRAIVLRMQDYTGTYFTEWVSY</sequence>
<comment type="caution">
    <text evidence="1">The sequence shown here is derived from an EMBL/GenBank/DDBJ whole genome shotgun (WGS) entry which is preliminary data.</text>
</comment>
<name>A0ABV7I9R6_9RHOB</name>
<dbReference type="EMBL" id="JBHRTE010000004">
    <property type="protein sequence ID" value="MFC3166623.1"/>
    <property type="molecule type" value="Genomic_DNA"/>
</dbReference>
<accession>A0ABV7I9R6</accession>
<evidence type="ECO:0000313" key="1">
    <source>
        <dbReference type="EMBL" id="MFC3166623.1"/>
    </source>
</evidence>
<dbReference type="Proteomes" id="UP001595557">
    <property type="component" value="Unassembled WGS sequence"/>
</dbReference>
<protein>
    <submittedName>
        <fullName evidence="1">Uncharacterized protein</fullName>
    </submittedName>
</protein>
<gene>
    <name evidence="1" type="ORF">ACFOD7_00990</name>
</gene>
<keyword evidence="2" id="KW-1185">Reference proteome</keyword>
<proteinExistence type="predicted"/>
<dbReference type="RefSeq" id="WP_207466422.1">
    <property type="nucleotide sequence ID" value="NZ_JBHRTE010000004.1"/>
</dbReference>
<evidence type="ECO:0000313" key="2">
    <source>
        <dbReference type="Proteomes" id="UP001595557"/>
    </source>
</evidence>
<reference evidence="2" key="1">
    <citation type="journal article" date="2019" name="Int. J. Syst. Evol. Microbiol.">
        <title>The Global Catalogue of Microorganisms (GCM) 10K type strain sequencing project: providing services to taxonomists for standard genome sequencing and annotation.</title>
        <authorList>
            <consortium name="The Broad Institute Genomics Platform"/>
            <consortium name="The Broad Institute Genome Sequencing Center for Infectious Disease"/>
            <person name="Wu L."/>
            <person name="Ma J."/>
        </authorList>
    </citation>
    <scope>NUCLEOTIDE SEQUENCE [LARGE SCALE GENOMIC DNA]</scope>
    <source>
        <strain evidence="2">KCTC 52239</strain>
    </source>
</reference>